<dbReference type="InterPro" id="IPR026157">
    <property type="entry name" value="LZTFL1"/>
</dbReference>
<evidence type="ECO:0000313" key="4">
    <source>
        <dbReference type="Proteomes" id="UP000015104"/>
    </source>
</evidence>
<keyword evidence="1" id="KW-0175">Coiled coil</keyword>
<sequence length="362" mass="42017">MEPVRLIDNLSEEVKELKHLNVRLKSFNDTLTDEIKSIESRLLIAEEEKKQLESQCRQLQAKIDLIKEEKESEINELKENCANHIEVQRRLDKSLDSHKKQLADVKDELSQAREETLKIRKELELAKKRENELRQEIGDVQQTLETEIVKNEELREELEDFRSTNKAMKDEIDYLRKEKEAITQKMVRKENDFEDMKTILSYGTDFTFSKPLPGVDVCSEIFDKDNLTETRLSLANLIHPIDTSLEHLSPIVAPNNMLQRYRRQSGSPITSTGRKPPIRVRFDLTAQSIDQAPPSPPPSICSSTTSNVENEKPQFGPFCFLLLTFILFCYTFIVYPLKYTYHYLIATILLPGIKVERITSCQ</sequence>
<evidence type="ECO:0000256" key="2">
    <source>
        <dbReference type="SAM" id="Phobius"/>
    </source>
</evidence>
<reference evidence="4" key="1">
    <citation type="submission" date="2011-08" db="EMBL/GenBank/DDBJ databases">
        <authorList>
            <person name="Rombauts S."/>
        </authorList>
    </citation>
    <scope>NUCLEOTIDE SEQUENCE</scope>
    <source>
        <strain evidence="4">London</strain>
    </source>
</reference>
<keyword evidence="2" id="KW-1133">Transmembrane helix</keyword>
<keyword evidence="4" id="KW-1185">Reference proteome</keyword>
<accession>T1K522</accession>
<evidence type="ECO:0000256" key="1">
    <source>
        <dbReference type="SAM" id="Coils"/>
    </source>
</evidence>
<dbReference type="EMBL" id="CAEY01001585">
    <property type="status" value="NOT_ANNOTATED_CDS"/>
    <property type="molecule type" value="Genomic_DNA"/>
</dbReference>
<dbReference type="Pfam" id="PF15294">
    <property type="entry name" value="Leu_zip"/>
    <property type="match status" value="1"/>
</dbReference>
<keyword evidence="2" id="KW-0472">Membrane</keyword>
<keyword evidence="2" id="KW-0812">Transmembrane</keyword>
<name>T1K522_TETUR</name>
<dbReference type="Proteomes" id="UP000015104">
    <property type="component" value="Unassembled WGS sequence"/>
</dbReference>
<feature type="transmembrane region" description="Helical" evidence="2">
    <location>
        <begin position="315"/>
        <end position="335"/>
    </location>
</feature>
<evidence type="ECO:0000313" key="3">
    <source>
        <dbReference type="EnsemblMetazoa" id="tetur05g04730.1"/>
    </source>
</evidence>
<proteinExistence type="predicted"/>
<reference evidence="3" key="2">
    <citation type="submission" date="2015-06" db="UniProtKB">
        <authorList>
            <consortium name="EnsemblMetazoa"/>
        </authorList>
    </citation>
    <scope>IDENTIFICATION</scope>
</reference>
<dbReference type="EnsemblMetazoa" id="tetur05g04730.1">
    <property type="protein sequence ID" value="tetur05g04730.1"/>
    <property type="gene ID" value="tetur05g04730"/>
</dbReference>
<protein>
    <submittedName>
        <fullName evidence="3">Uncharacterized protein</fullName>
    </submittedName>
</protein>
<dbReference type="AlphaFoldDB" id="T1K522"/>
<dbReference type="HOGENOM" id="CLU_765782_0_0_1"/>
<organism evidence="3 4">
    <name type="scientific">Tetranychus urticae</name>
    <name type="common">Two-spotted spider mite</name>
    <dbReference type="NCBI Taxonomy" id="32264"/>
    <lineage>
        <taxon>Eukaryota</taxon>
        <taxon>Metazoa</taxon>
        <taxon>Ecdysozoa</taxon>
        <taxon>Arthropoda</taxon>
        <taxon>Chelicerata</taxon>
        <taxon>Arachnida</taxon>
        <taxon>Acari</taxon>
        <taxon>Acariformes</taxon>
        <taxon>Trombidiformes</taxon>
        <taxon>Prostigmata</taxon>
        <taxon>Eleutherengona</taxon>
        <taxon>Raphignathae</taxon>
        <taxon>Tetranychoidea</taxon>
        <taxon>Tetranychidae</taxon>
        <taxon>Tetranychus</taxon>
    </lineage>
</organism>
<gene>
    <name evidence="3" type="primary">107360425</name>
</gene>
<dbReference type="OMA" id="QFGPFCF"/>
<feature type="coiled-coil region" evidence="1">
    <location>
        <begin position="28"/>
        <end position="192"/>
    </location>
</feature>
<dbReference type="OrthoDB" id="10371845at2759"/>